<accession>A0ABD3N589</accession>
<dbReference type="InterPro" id="IPR009010">
    <property type="entry name" value="Asp_de-COase-like_dom_sf"/>
</dbReference>
<evidence type="ECO:0000313" key="7">
    <source>
        <dbReference type="EMBL" id="KAL3769401.1"/>
    </source>
</evidence>
<dbReference type="SUPFAM" id="SSF52540">
    <property type="entry name" value="P-loop containing nucleoside triphosphate hydrolases"/>
    <property type="match status" value="2"/>
</dbReference>
<dbReference type="AlphaFoldDB" id="A0ABD3N589"/>
<feature type="region of interest" description="Disordered" evidence="4">
    <location>
        <begin position="48"/>
        <end position="74"/>
    </location>
</feature>
<evidence type="ECO:0000259" key="6">
    <source>
        <dbReference type="SMART" id="SM00382"/>
    </source>
</evidence>
<dbReference type="PANTHER" id="PTHR23077:SF171">
    <property type="entry name" value="NUCLEAR VALOSIN-CONTAINING PROTEIN-LIKE"/>
    <property type="match status" value="1"/>
</dbReference>
<evidence type="ECO:0000256" key="3">
    <source>
        <dbReference type="ARBA" id="ARBA00022840"/>
    </source>
</evidence>
<dbReference type="FunFam" id="1.10.8.60:FF:000097">
    <property type="entry name" value="spermatogenesis-associated protein 5 isoform X2"/>
    <property type="match status" value="1"/>
</dbReference>
<keyword evidence="1" id="KW-0677">Repeat</keyword>
<evidence type="ECO:0000256" key="2">
    <source>
        <dbReference type="ARBA" id="ARBA00022741"/>
    </source>
</evidence>
<dbReference type="InterPro" id="IPR027417">
    <property type="entry name" value="P-loop_NTPase"/>
</dbReference>
<dbReference type="SUPFAM" id="SSF50692">
    <property type="entry name" value="ADC-like"/>
    <property type="match status" value="1"/>
</dbReference>
<dbReference type="EMBL" id="JALLBG020000055">
    <property type="protein sequence ID" value="KAL3769401.1"/>
    <property type="molecule type" value="Genomic_DNA"/>
</dbReference>
<dbReference type="InterPro" id="IPR003593">
    <property type="entry name" value="AAA+_ATPase"/>
</dbReference>
<keyword evidence="5" id="KW-0732">Signal</keyword>
<dbReference type="Gene3D" id="1.10.8.60">
    <property type="match status" value="1"/>
</dbReference>
<feature type="domain" description="AAA+ ATPase" evidence="6">
    <location>
        <begin position="343"/>
        <end position="479"/>
    </location>
</feature>
<dbReference type="GO" id="GO:0005524">
    <property type="term" value="F:ATP binding"/>
    <property type="evidence" value="ECO:0007669"/>
    <property type="project" value="UniProtKB-KW"/>
</dbReference>
<reference evidence="7 8" key="1">
    <citation type="submission" date="2024-10" db="EMBL/GenBank/DDBJ databases">
        <title>Updated reference genomes for cyclostephanoid diatoms.</title>
        <authorList>
            <person name="Roberts W.R."/>
            <person name="Alverson A.J."/>
        </authorList>
    </citation>
    <scope>NUCLEOTIDE SEQUENCE [LARGE SCALE GENOMIC DNA]</scope>
    <source>
        <strain evidence="7 8">AJA232-27</strain>
    </source>
</reference>
<dbReference type="Pfam" id="PF17862">
    <property type="entry name" value="AAA_lid_3"/>
    <property type="match status" value="2"/>
</dbReference>
<dbReference type="FunFam" id="3.40.50.300:FF:000012">
    <property type="entry name" value="Transitional endoplasmic reticulum ATPase"/>
    <property type="match status" value="1"/>
</dbReference>
<dbReference type="Gene3D" id="6.10.20.150">
    <property type="match status" value="1"/>
</dbReference>
<dbReference type="FunFam" id="3.40.50.300:FF:000018">
    <property type="entry name" value="Cell division control 48"/>
    <property type="match status" value="1"/>
</dbReference>
<feature type="domain" description="AAA+ ATPase" evidence="6">
    <location>
        <begin position="617"/>
        <end position="755"/>
    </location>
</feature>
<evidence type="ECO:0000256" key="1">
    <source>
        <dbReference type="ARBA" id="ARBA00022737"/>
    </source>
</evidence>
<dbReference type="InterPro" id="IPR050168">
    <property type="entry name" value="AAA_ATPase_domain"/>
</dbReference>
<sequence>MKFFIASALFAAIASSTSSAASSSSSSLSKSLFGIGTASRSQRSLISSIIPRGGGTDDANDNSNSDDADQQQQESPAYHPGLLNAIITSSSSDVTASSDYTLSISPSKAKELQLKSGDLVAIIGKRRRATYAKVNISKGSSNEDAIVSRNLATNLRLRTMDKVKIVPLTEQEDEECESKSYNLGNKPTSSTIASSITFHPLKDSLTSLDYKEGGGGDGLSDEEVMERFITPYLNLEDDGDEIFVNGGHMLTLKDENGFLLEFKVGHMDLGDEEEETTSDDSSTTSAIINSSTQIIIGPPVDRAEVGLGYDSVGGCSKAIKLMQELVEMPLRFPELWTAAGVPTPKGVLLHGPPGCGKTLIANALIEETGAHVVIINGPEIMARKGGESEANLRQAFEEAMAKSPAIIFMDELDSIAPKRDQAQGETEKRIVSQLLTLMDSLKPNSNVIVIGATNRPNVIETALRRPGRFDRELEIPVPDEDGRLEILQIKMKDMRVAPDVDVMQIARDTHGFIGADLQQLTLEAALECIRSNIVNFDVDSDEPIPDDVLNQMVVTNDHFMHALSVCDPSTLRENKVEVPDVKWEDIGGLEDTKRDLQEMVRYPIEHRGLFEKFGMEASRGVLFYGPPGCGKTLMAKAIANECGANFISVKGPELLNAWFGGSEANVRDLFDKARAASPCILFFDEIDSIARARGSGGGSSDTSDRVINQILSEIDGIGSGKTLFIIGATNRPDILDPGIMRPGRLDQLIYIPLPDYQSRISIFKANLRKSPVADDITFELLAEVTEGFSGADITEICQRAAKNAIRESITGEIERQRRVDAGEMTQEEADALPDMVPFITRAHFEDSMSKARRSVTPEIVAQYDQFSDQIKAKWVAGEDDTAYDIDKAAAEQAQANAMLSG</sequence>
<proteinExistence type="predicted"/>
<feature type="compositionally biased region" description="Acidic residues" evidence="4">
    <location>
        <begin position="58"/>
        <end position="69"/>
    </location>
</feature>
<dbReference type="Gene3D" id="2.40.40.20">
    <property type="match status" value="1"/>
</dbReference>
<name>A0ABD3N589_9STRA</name>
<evidence type="ECO:0000256" key="5">
    <source>
        <dbReference type="SAM" id="SignalP"/>
    </source>
</evidence>
<gene>
    <name evidence="7" type="ORF">ACHAWU_008810</name>
</gene>
<dbReference type="Gene3D" id="3.40.50.300">
    <property type="entry name" value="P-loop containing nucleotide triphosphate hydrolases"/>
    <property type="match status" value="2"/>
</dbReference>
<dbReference type="Pfam" id="PF00004">
    <property type="entry name" value="AAA"/>
    <property type="match status" value="2"/>
</dbReference>
<dbReference type="InterPro" id="IPR041569">
    <property type="entry name" value="AAA_lid_3"/>
</dbReference>
<keyword evidence="2" id="KW-0547">Nucleotide-binding</keyword>
<keyword evidence="8" id="KW-1185">Reference proteome</keyword>
<feature type="chain" id="PRO_5044773602" description="AAA+ ATPase domain-containing protein" evidence="5">
    <location>
        <begin position="20"/>
        <end position="901"/>
    </location>
</feature>
<protein>
    <recommendedName>
        <fullName evidence="6">AAA+ ATPase domain-containing protein</fullName>
    </recommendedName>
</protein>
<evidence type="ECO:0000313" key="8">
    <source>
        <dbReference type="Proteomes" id="UP001530293"/>
    </source>
</evidence>
<dbReference type="PANTHER" id="PTHR23077">
    <property type="entry name" value="AAA-FAMILY ATPASE"/>
    <property type="match status" value="1"/>
</dbReference>
<keyword evidence="3" id="KW-0067">ATP-binding</keyword>
<feature type="signal peptide" evidence="5">
    <location>
        <begin position="1"/>
        <end position="19"/>
    </location>
</feature>
<dbReference type="InterPro" id="IPR003959">
    <property type="entry name" value="ATPase_AAA_core"/>
</dbReference>
<organism evidence="7 8">
    <name type="scientific">Discostella pseudostelligera</name>
    <dbReference type="NCBI Taxonomy" id="259834"/>
    <lineage>
        <taxon>Eukaryota</taxon>
        <taxon>Sar</taxon>
        <taxon>Stramenopiles</taxon>
        <taxon>Ochrophyta</taxon>
        <taxon>Bacillariophyta</taxon>
        <taxon>Coscinodiscophyceae</taxon>
        <taxon>Thalassiosirophycidae</taxon>
        <taxon>Stephanodiscales</taxon>
        <taxon>Stephanodiscaceae</taxon>
        <taxon>Discostella</taxon>
    </lineage>
</organism>
<evidence type="ECO:0000256" key="4">
    <source>
        <dbReference type="SAM" id="MobiDB-lite"/>
    </source>
</evidence>
<dbReference type="SMART" id="SM00382">
    <property type="entry name" value="AAA"/>
    <property type="match status" value="2"/>
</dbReference>
<dbReference type="Proteomes" id="UP001530293">
    <property type="component" value="Unassembled WGS sequence"/>
</dbReference>
<comment type="caution">
    <text evidence="7">The sequence shown here is derived from an EMBL/GenBank/DDBJ whole genome shotgun (WGS) entry which is preliminary data.</text>
</comment>